<proteinExistence type="predicted"/>
<dbReference type="SUPFAM" id="SSF55073">
    <property type="entry name" value="Nucleotide cyclase"/>
    <property type="match status" value="1"/>
</dbReference>
<sequence length="133" mass="15617">MMVPAFNPRLILPIALLIGATMVFTLMANYALERDERRQYLLSLRRKHLLQDLGEVQQRLQQLSRMDSLTGLFNRRHFQQYLAQTWQRALYDQAPVAVLMLDVDHFKQYNDRYGHPVGDQCLMQVAHAMQDSL</sequence>
<protein>
    <recommendedName>
        <fullName evidence="1">diguanylate cyclase</fullName>
        <ecNumber evidence="1">2.7.7.65</ecNumber>
    </recommendedName>
</protein>
<evidence type="ECO:0000313" key="6">
    <source>
        <dbReference type="Proteomes" id="UP000222163"/>
    </source>
</evidence>
<feature type="domain" description="GGDEF" evidence="4">
    <location>
        <begin position="94"/>
        <end position="133"/>
    </location>
</feature>
<dbReference type="PANTHER" id="PTHR45138:SF9">
    <property type="entry name" value="DIGUANYLATE CYCLASE DGCM-RELATED"/>
    <property type="match status" value="1"/>
</dbReference>
<dbReference type="EMBL" id="PDUU01001080">
    <property type="protein sequence ID" value="PHN95788.1"/>
    <property type="molecule type" value="Genomic_DNA"/>
</dbReference>
<dbReference type="SMART" id="SM00267">
    <property type="entry name" value="GGDEF"/>
    <property type="match status" value="1"/>
</dbReference>
<comment type="catalytic activity">
    <reaction evidence="2">
        <text>2 GTP = 3',3'-c-di-GMP + 2 diphosphate</text>
        <dbReference type="Rhea" id="RHEA:24898"/>
        <dbReference type="ChEBI" id="CHEBI:33019"/>
        <dbReference type="ChEBI" id="CHEBI:37565"/>
        <dbReference type="ChEBI" id="CHEBI:58805"/>
        <dbReference type="EC" id="2.7.7.65"/>
    </reaction>
</comment>
<evidence type="ECO:0000259" key="4">
    <source>
        <dbReference type="PROSITE" id="PS50887"/>
    </source>
</evidence>
<feature type="non-terminal residue" evidence="5">
    <location>
        <position position="133"/>
    </location>
</feature>
<dbReference type="CDD" id="cd01949">
    <property type="entry name" value="GGDEF"/>
    <property type="match status" value="1"/>
</dbReference>
<evidence type="ECO:0000256" key="2">
    <source>
        <dbReference type="ARBA" id="ARBA00034247"/>
    </source>
</evidence>
<feature type="transmembrane region" description="Helical" evidence="3">
    <location>
        <begin position="12"/>
        <end position="32"/>
    </location>
</feature>
<dbReference type="InterPro" id="IPR050469">
    <property type="entry name" value="Diguanylate_Cyclase"/>
</dbReference>
<accession>A0A2G1BP57</accession>
<dbReference type="GO" id="GO:1902201">
    <property type="term" value="P:negative regulation of bacterial-type flagellum-dependent cell motility"/>
    <property type="evidence" value="ECO:0007669"/>
    <property type="project" value="TreeGrafter"/>
</dbReference>
<dbReference type="GO" id="GO:0005886">
    <property type="term" value="C:plasma membrane"/>
    <property type="evidence" value="ECO:0007669"/>
    <property type="project" value="TreeGrafter"/>
</dbReference>
<dbReference type="InterPro" id="IPR029787">
    <property type="entry name" value="Nucleotide_cyclase"/>
</dbReference>
<evidence type="ECO:0000313" key="5">
    <source>
        <dbReference type="EMBL" id="PHN95788.1"/>
    </source>
</evidence>
<dbReference type="Gene3D" id="3.30.70.270">
    <property type="match status" value="1"/>
</dbReference>
<comment type="caution">
    <text evidence="5">The sequence shown here is derived from an EMBL/GenBank/DDBJ whole genome shotgun (WGS) entry which is preliminary data.</text>
</comment>
<dbReference type="PANTHER" id="PTHR45138">
    <property type="entry name" value="REGULATORY COMPONENTS OF SENSORY TRANSDUCTION SYSTEM"/>
    <property type="match status" value="1"/>
</dbReference>
<evidence type="ECO:0000256" key="1">
    <source>
        <dbReference type="ARBA" id="ARBA00012528"/>
    </source>
</evidence>
<evidence type="ECO:0000256" key="3">
    <source>
        <dbReference type="SAM" id="Phobius"/>
    </source>
</evidence>
<dbReference type="InterPro" id="IPR000160">
    <property type="entry name" value="GGDEF_dom"/>
</dbReference>
<reference evidence="5 6" key="1">
    <citation type="journal article" date="2016" name="Nat. Commun.">
        <title>Microbial interactions lead to rapid micro-scale successions on model marine particles.</title>
        <authorList>
            <person name="Datta M.S."/>
            <person name="Sliwerska E."/>
            <person name="Gore J."/>
            <person name="Polz M.F."/>
            <person name="Cordero O.X."/>
        </authorList>
    </citation>
    <scope>NUCLEOTIDE SEQUENCE [LARGE SCALE GENOMIC DNA]</scope>
    <source>
        <strain evidence="5 6">4G03</strain>
    </source>
</reference>
<dbReference type="EC" id="2.7.7.65" evidence="1"/>
<dbReference type="AlphaFoldDB" id="A0A2G1BP57"/>
<dbReference type="Pfam" id="PF00990">
    <property type="entry name" value="GGDEF"/>
    <property type="match status" value="1"/>
</dbReference>
<dbReference type="GO" id="GO:0052621">
    <property type="term" value="F:diguanylate cyclase activity"/>
    <property type="evidence" value="ECO:0007669"/>
    <property type="project" value="UniProtKB-EC"/>
</dbReference>
<keyword evidence="3" id="KW-0812">Transmembrane</keyword>
<dbReference type="PROSITE" id="PS50887">
    <property type="entry name" value="GGDEF"/>
    <property type="match status" value="1"/>
</dbReference>
<dbReference type="GO" id="GO:0043709">
    <property type="term" value="P:cell adhesion involved in single-species biofilm formation"/>
    <property type="evidence" value="ECO:0007669"/>
    <property type="project" value="TreeGrafter"/>
</dbReference>
<dbReference type="InterPro" id="IPR043128">
    <property type="entry name" value="Rev_trsase/Diguanyl_cyclase"/>
</dbReference>
<keyword evidence="3" id="KW-0472">Membrane</keyword>
<name>A0A2G1BP57_9FLAO</name>
<keyword evidence="3" id="KW-1133">Transmembrane helix</keyword>
<dbReference type="NCBIfam" id="TIGR00254">
    <property type="entry name" value="GGDEF"/>
    <property type="match status" value="1"/>
</dbReference>
<dbReference type="Proteomes" id="UP000222163">
    <property type="component" value="Unassembled WGS sequence"/>
</dbReference>
<organism evidence="5 6">
    <name type="scientific">Tenacibaculum discolor</name>
    <dbReference type="NCBI Taxonomy" id="361581"/>
    <lineage>
        <taxon>Bacteria</taxon>
        <taxon>Pseudomonadati</taxon>
        <taxon>Bacteroidota</taxon>
        <taxon>Flavobacteriia</taxon>
        <taxon>Flavobacteriales</taxon>
        <taxon>Flavobacteriaceae</taxon>
        <taxon>Tenacibaculum</taxon>
    </lineage>
</organism>
<gene>
    <name evidence="5" type="ORF">CSC81_18665</name>
</gene>